<dbReference type="AlphaFoldDB" id="A0A3E5E8F2"/>
<evidence type="ECO:0000259" key="4">
    <source>
        <dbReference type="Pfam" id="PF07804"/>
    </source>
</evidence>
<dbReference type="Proteomes" id="UP000283872">
    <property type="component" value="Unassembled WGS sequence"/>
</dbReference>
<evidence type="ECO:0000256" key="2">
    <source>
        <dbReference type="ARBA" id="ARBA00022679"/>
    </source>
</evidence>
<comment type="caution">
    <text evidence="6">The sequence shown here is derived from an EMBL/GenBank/DDBJ whole genome shotgun (WGS) entry which is preliminary data.</text>
</comment>
<gene>
    <name evidence="6" type="ORF">DWY11_03760</name>
</gene>
<feature type="domain" description="HipA-like C-terminal" evidence="4">
    <location>
        <begin position="171"/>
        <end position="390"/>
    </location>
</feature>
<reference evidence="6 7" key="1">
    <citation type="submission" date="2018-08" db="EMBL/GenBank/DDBJ databases">
        <title>A genome reference for cultivated species of the human gut microbiota.</title>
        <authorList>
            <person name="Zou Y."/>
            <person name="Xue W."/>
            <person name="Luo G."/>
        </authorList>
    </citation>
    <scope>NUCLEOTIDE SEQUENCE [LARGE SCALE GENOMIC DNA]</scope>
    <source>
        <strain evidence="6 7">AF24-12</strain>
    </source>
</reference>
<dbReference type="InterPro" id="IPR017508">
    <property type="entry name" value="HipA_N1"/>
</dbReference>
<dbReference type="InterPro" id="IPR012893">
    <property type="entry name" value="HipA-like_C"/>
</dbReference>
<evidence type="ECO:0000259" key="5">
    <source>
        <dbReference type="Pfam" id="PF13657"/>
    </source>
</evidence>
<dbReference type="PANTHER" id="PTHR37419:SF8">
    <property type="entry name" value="TOXIN YJJJ"/>
    <property type="match status" value="1"/>
</dbReference>
<dbReference type="InterPro" id="IPR052028">
    <property type="entry name" value="HipA_Ser/Thr_kinase"/>
</dbReference>
<accession>A0A3E5E8F2</accession>
<evidence type="ECO:0000256" key="3">
    <source>
        <dbReference type="ARBA" id="ARBA00022777"/>
    </source>
</evidence>
<dbReference type="EMBL" id="QRVA01000005">
    <property type="protein sequence ID" value="RGS18165.1"/>
    <property type="molecule type" value="Genomic_DNA"/>
</dbReference>
<dbReference type="GO" id="GO:0004674">
    <property type="term" value="F:protein serine/threonine kinase activity"/>
    <property type="evidence" value="ECO:0007669"/>
    <property type="project" value="TreeGrafter"/>
</dbReference>
<sequence length="419" mass="48387">MKDNVVQVNLWDKNVGLLSWNDKRGCSVFQFDKDFMQYGWNIAPLVAPLDSVYVQRTFPMSGNREKLYAGLPEFIADSLPDNWGNVVFQKWMEANHLQSKMVNAVDRLSFIGKRAMGALEFQPAHIQEDASVNIELASLYELANKLFLDRQDVNIDMSNSLILEDLYKVGTSAGGQRPKAIIGMDETTGIIRSGQADLPTNFKHYILKFDTSRKNELPFTRVEMAYYLMTKDAGINMMPSRLVEIEGTQNFLTQRFDRVEGRKIYTQTLAAMSSLADTYEDLFVVGRKLNLSAEEQSQQYRRMVFNVLAENVDDHTKNFSFVMYPNGEWHISPAYDIVFSADPDSHFYRNHELTVLGKRKNITKQDLMLFAQRQDIRNASSIIEEVEDVVMNFKSYAEKVEIDEHWIRKIERVLEENRC</sequence>
<dbReference type="Pfam" id="PF07804">
    <property type="entry name" value="HipA_C"/>
    <property type="match status" value="1"/>
</dbReference>
<protein>
    <submittedName>
        <fullName evidence="6">Type II toxin-antitoxin system HipA family toxin</fullName>
    </submittedName>
</protein>
<evidence type="ECO:0000256" key="1">
    <source>
        <dbReference type="ARBA" id="ARBA00010164"/>
    </source>
</evidence>
<dbReference type="PANTHER" id="PTHR37419">
    <property type="entry name" value="SERINE/THREONINE-PROTEIN KINASE TOXIN HIPA"/>
    <property type="match status" value="1"/>
</dbReference>
<dbReference type="GO" id="GO:0005829">
    <property type="term" value="C:cytosol"/>
    <property type="evidence" value="ECO:0007669"/>
    <property type="project" value="TreeGrafter"/>
</dbReference>
<comment type="similarity">
    <text evidence="1">Belongs to the HipA Ser/Thr kinase family.</text>
</comment>
<dbReference type="Gene3D" id="1.10.1070.20">
    <property type="match status" value="1"/>
</dbReference>
<name>A0A3E5E8F2_9BACT</name>
<proteinExistence type="inferred from homology"/>
<evidence type="ECO:0000313" key="7">
    <source>
        <dbReference type="Proteomes" id="UP000283872"/>
    </source>
</evidence>
<dbReference type="Pfam" id="PF13657">
    <property type="entry name" value="Couple_hipA"/>
    <property type="match status" value="1"/>
</dbReference>
<feature type="domain" description="HipA N-terminal subdomain 1" evidence="5">
    <location>
        <begin position="7"/>
        <end position="121"/>
    </location>
</feature>
<evidence type="ECO:0000313" key="6">
    <source>
        <dbReference type="EMBL" id="RGS18165.1"/>
    </source>
</evidence>
<keyword evidence="3" id="KW-0418">Kinase</keyword>
<organism evidence="6 7">
    <name type="scientific">Segatella copri</name>
    <dbReference type="NCBI Taxonomy" id="165179"/>
    <lineage>
        <taxon>Bacteria</taxon>
        <taxon>Pseudomonadati</taxon>
        <taxon>Bacteroidota</taxon>
        <taxon>Bacteroidia</taxon>
        <taxon>Bacteroidales</taxon>
        <taxon>Prevotellaceae</taxon>
        <taxon>Segatella</taxon>
    </lineage>
</organism>
<keyword evidence="2" id="KW-0808">Transferase</keyword>
<dbReference type="RefSeq" id="WP_117586379.1">
    <property type="nucleotide sequence ID" value="NZ_QRVA01000005.1"/>
</dbReference>